<comment type="similarity">
    <text evidence="2">Belongs to the class-I pyridoxal-phosphate-dependent aminotransferase family.</text>
</comment>
<dbReference type="EMBL" id="BIFR01000001">
    <property type="protein sequence ID" value="GCE10695.1"/>
    <property type="molecule type" value="Genomic_DNA"/>
</dbReference>
<dbReference type="Gene3D" id="3.40.640.10">
    <property type="entry name" value="Type I PLP-dependent aspartate aminotransferase-like (Major domain)"/>
    <property type="match status" value="1"/>
</dbReference>
<dbReference type="GO" id="GO:0030170">
    <property type="term" value="F:pyridoxal phosphate binding"/>
    <property type="evidence" value="ECO:0007669"/>
    <property type="project" value="InterPro"/>
</dbReference>
<accession>A0A401ZUU5</accession>
<dbReference type="Pfam" id="PF00155">
    <property type="entry name" value="Aminotran_1_2"/>
    <property type="match status" value="1"/>
</dbReference>
<evidence type="ECO:0000256" key="3">
    <source>
        <dbReference type="ARBA" id="ARBA00022576"/>
    </source>
</evidence>
<feature type="domain" description="Aminotransferase class I/classII large" evidence="6">
    <location>
        <begin position="173"/>
        <end position="483"/>
    </location>
</feature>
<keyword evidence="3" id="KW-0032">Aminotransferase</keyword>
<dbReference type="GO" id="GO:0006520">
    <property type="term" value="P:amino acid metabolic process"/>
    <property type="evidence" value="ECO:0007669"/>
    <property type="project" value="InterPro"/>
</dbReference>
<dbReference type="InterPro" id="IPR004839">
    <property type="entry name" value="Aminotransferase_I/II_large"/>
</dbReference>
<dbReference type="Proteomes" id="UP000287352">
    <property type="component" value="Unassembled WGS sequence"/>
</dbReference>
<evidence type="ECO:0000256" key="1">
    <source>
        <dbReference type="ARBA" id="ARBA00001933"/>
    </source>
</evidence>
<comment type="cofactor">
    <cofactor evidence="1">
        <name>pyridoxal 5'-phosphate</name>
        <dbReference type="ChEBI" id="CHEBI:597326"/>
    </cofactor>
</comment>
<dbReference type="PANTHER" id="PTHR46383:SF1">
    <property type="entry name" value="ASPARTATE AMINOTRANSFERASE"/>
    <property type="match status" value="1"/>
</dbReference>
<proteinExistence type="inferred from homology"/>
<dbReference type="InterPro" id="IPR015421">
    <property type="entry name" value="PyrdxlP-dep_Trfase_major"/>
</dbReference>
<keyword evidence="5" id="KW-0663">Pyridoxal phosphate</keyword>
<dbReference type="Gene3D" id="3.90.1150.10">
    <property type="entry name" value="Aspartate Aminotransferase, domain 1"/>
    <property type="match status" value="1"/>
</dbReference>
<keyword evidence="8" id="KW-1185">Reference proteome</keyword>
<sequence>MYQEGASHLVNSHTTNEAAILSTTSFEEQRALLRQLRTAILQRFRPLLNSGAGPIRMMARVVEELKQECYSYHIAEEIIQEEIVNRTIGDINLRLITECEGEAGSSTDYRMLADELGLALPGEDLAGYTATGETYQWLRAQMMEYERLLLANKFDLRVYDIYAVGNPIMREWLAQEMQKWGYPVTSKNIQMSLGAMDGIDRALRGLAYRYRVENKSSFAMLCPEPGFGVPEWQASTYGYRIERLPTLAEHHFKLSADQLDQVLQQQEDISLLYFTITNNPTAFAYTPEEIRAINGVLNRYRAQGREIFVLADLAYIGTGKPEEDYERMAAFNEPETLKQTIFVSSFSKNYTLTGERFGWVTSGDPEIAAAISVSWSNGVASLPGEWQLRFMAYYQLFQARPWLADKLRSFYRLRRTRFIAQLHRINAEQSLFEEIYVDDDATVYNWSKLKAGEDAFSLFEKTGIAGVPGSGFGYTDEYIRFSIGVIPIAQR</sequence>
<evidence type="ECO:0000256" key="2">
    <source>
        <dbReference type="ARBA" id="ARBA00007441"/>
    </source>
</evidence>
<dbReference type="OrthoDB" id="3926725at2"/>
<evidence type="ECO:0000313" key="7">
    <source>
        <dbReference type="EMBL" id="GCE10695.1"/>
    </source>
</evidence>
<protein>
    <recommendedName>
        <fullName evidence="6">Aminotransferase class I/classII large domain-containing protein</fullName>
    </recommendedName>
</protein>
<dbReference type="InterPro" id="IPR015424">
    <property type="entry name" value="PyrdxlP-dep_Trfase"/>
</dbReference>
<dbReference type="CDD" id="cd00609">
    <property type="entry name" value="AAT_like"/>
    <property type="match status" value="1"/>
</dbReference>
<dbReference type="AlphaFoldDB" id="A0A401ZUU5"/>
<dbReference type="GO" id="GO:0008483">
    <property type="term" value="F:transaminase activity"/>
    <property type="evidence" value="ECO:0007669"/>
    <property type="project" value="UniProtKB-KW"/>
</dbReference>
<dbReference type="PANTHER" id="PTHR46383">
    <property type="entry name" value="ASPARTATE AMINOTRANSFERASE"/>
    <property type="match status" value="1"/>
</dbReference>
<evidence type="ECO:0000256" key="4">
    <source>
        <dbReference type="ARBA" id="ARBA00022679"/>
    </source>
</evidence>
<evidence type="ECO:0000313" key="8">
    <source>
        <dbReference type="Proteomes" id="UP000287352"/>
    </source>
</evidence>
<organism evidence="7 8">
    <name type="scientific">Tengunoibacter tsumagoiensis</name>
    <dbReference type="NCBI Taxonomy" id="2014871"/>
    <lineage>
        <taxon>Bacteria</taxon>
        <taxon>Bacillati</taxon>
        <taxon>Chloroflexota</taxon>
        <taxon>Ktedonobacteria</taxon>
        <taxon>Ktedonobacterales</taxon>
        <taxon>Dictyobacteraceae</taxon>
        <taxon>Tengunoibacter</taxon>
    </lineage>
</organism>
<gene>
    <name evidence="7" type="ORF">KTT_05540</name>
</gene>
<evidence type="ECO:0000256" key="5">
    <source>
        <dbReference type="ARBA" id="ARBA00022898"/>
    </source>
</evidence>
<keyword evidence="4" id="KW-0808">Transferase</keyword>
<reference evidence="8" key="1">
    <citation type="submission" date="2018-12" db="EMBL/GenBank/DDBJ databases">
        <title>Tengunoibacter tsumagoiensis gen. nov., sp. nov., Dictyobacter kobayashii sp. nov., D. alpinus sp. nov., and D. joshuensis sp. nov. and description of Dictyobacteraceae fam. nov. within the order Ktedonobacterales isolated from Tengu-no-mugimeshi.</title>
        <authorList>
            <person name="Wang C.M."/>
            <person name="Zheng Y."/>
            <person name="Sakai Y."/>
            <person name="Toyoda A."/>
            <person name="Minakuchi Y."/>
            <person name="Abe K."/>
            <person name="Yokota A."/>
            <person name="Yabe S."/>
        </authorList>
    </citation>
    <scope>NUCLEOTIDE SEQUENCE [LARGE SCALE GENOMIC DNA]</scope>
    <source>
        <strain evidence="8">Uno3</strain>
    </source>
</reference>
<name>A0A401ZUU5_9CHLR</name>
<evidence type="ECO:0000259" key="6">
    <source>
        <dbReference type="Pfam" id="PF00155"/>
    </source>
</evidence>
<dbReference type="InterPro" id="IPR050596">
    <property type="entry name" value="AspAT/PAT-like"/>
</dbReference>
<dbReference type="InterPro" id="IPR015422">
    <property type="entry name" value="PyrdxlP-dep_Trfase_small"/>
</dbReference>
<comment type="caution">
    <text evidence="7">The sequence shown here is derived from an EMBL/GenBank/DDBJ whole genome shotgun (WGS) entry which is preliminary data.</text>
</comment>
<dbReference type="SUPFAM" id="SSF53383">
    <property type="entry name" value="PLP-dependent transferases"/>
    <property type="match status" value="1"/>
</dbReference>